<feature type="compositionally biased region" description="Basic and acidic residues" evidence="1">
    <location>
        <begin position="47"/>
        <end position="63"/>
    </location>
</feature>
<reference evidence="2 3" key="1">
    <citation type="journal article" date="2018" name="Biotechnol. Biofuels">
        <title>Integrative visual omics of the white-rot fungus Polyporus brumalis exposes the biotechnological potential of its oxidative enzymes for delignifying raw plant biomass.</title>
        <authorList>
            <person name="Miyauchi S."/>
            <person name="Rancon A."/>
            <person name="Drula E."/>
            <person name="Hage H."/>
            <person name="Chaduli D."/>
            <person name="Favel A."/>
            <person name="Grisel S."/>
            <person name="Henrissat B."/>
            <person name="Herpoel-Gimbert I."/>
            <person name="Ruiz-Duenas F.J."/>
            <person name="Chevret D."/>
            <person name="Hainaut M."/>
            <person name="Lin J."/>
            <person name="Wang M."/>
            <person name="Pangilinan J."/>
            <person name="Lipzen A."/>
            <person name="Lesage-Meessen L."/>
            <person name="Navarro D."/>
            <person name="Riley R."/>
            <person name="Grigoriev I.V."/>
            <person name="Zhou S."/>
            <person name="Raouche S."/>
            <person name="Rosso M.N."/>
        </authorList>
    </citation>
    <scope>NUCLEOTIDE SEQUENCE [LARGE SCALE GENOMIC DNA]</scope>
    <source>
        <strain evidence="2 3">BRFM 1820</strain>
    </source>
</reference>
<keyword evidence="3" id="KW-1185">Reference proteome</keyword>
<accession>A0A371DUH1</accession>
<feature type="compositionally biased region" description="Polar residues" evidence="1">
    <location>
        <begin position="78"/>
        <end position="93"/>
    </location>
</feature>
<feature type="region of interest" description="Disordered" evidence="1">
    <location>
        <begin position="37"/>
        <end position="93"/>
    </location>
</feature>
<dbReference type="EMBL" id="KZ857381">
    <property type="protein sequence ID" value="RDX56145.1"/>
    <property type="molecule type" value="Genomic_DNA"/>
</dbReference>
<sequence length="93" mass="10332">MTANREAQSIEDRKARYSRELAAYTLRQWDLVRQAMESGSAGADNSSQRERSSSVPRESDRSSRVHSSVHVHDYAQSPHRQTSGGRTVTAGNA</sequence>
<dbReference type="AlphaFoldDB" id="A0A371DUH1"/>
<dbReference type="Proteomes" id="UP000256964">
    <property type="component" value="Unassembled WGS sequence"/>
</dbReference>
<dbReference type="OrthoDB" id="3262732at2759"/>
<gene>
    <name evidence="2" type="ORF">OH76DRAFT_1396474</name>
</gene>
<evidence type="ECO:0000313" key="2">
    <source>
        <dbReference type="EMBL" id="RDX56145.1"/>
    </source>
</evidence>
<organism evidence="2 3">
    <name type="scientific">Lentinus brumalis</name>
    <dbReference type="NCBI Taxonomy" id="2498619"/>
    <lineage>
        <taxon>Eukaryota</taxon>
        <taxon>Fungi</taxon>
        <taxon>Dikarya</taxon>
        <taxon>Basidiomycota</taxon>
        <taxon>Agaricomycotina</taxon>
        <taxon>Agaricomycetes</taxon>
        <taxon>Polyporales</taxon>
        <taxon>Polyporaceae</taxon>
        <taxon>Lentinus</taxon>
    </lineage>
</organism>
<name>A0A371DUH1_9APHY</name>
<evidence type="ECO:0000256" key="1">
    <source>
        <dbReference type="SAM" id="MobiDB-lite"/>
    </source>
</evidence>
<proteinExistence type="predicted"/>
<evidence type="ECO:0000313" key="3">
    <source>
        <dbReference type="Proteomes" id="UP000256964"/>
    </source>
</evidence>
<protein>
    <submittedName>
        <fullName evidence="2">Uncharacterized protein</fullName>
    </submittedName>
</protein>